<dbReference type="KEGG" id="bmc:BAbS19_I18790"/>
<dbReference type="AlphaFoldDB" id="A0A0F6ASV8"/>
<dbReference type="GO" id="GO:0006281">
    <property type="term" value="P:DNA repair"/>
    <property type="evidence" value="ECO:0007669"/>
    <property type="project" value="InterPro"/>
</dbReference>
<feature type="domain" description="Endonuclease/exonuclease/phosphatase" evidence="8">
    <location>
        <begin position="27"/>
        <end position="279"/>
    </location>
</feature>
<dbReference type="EMBL" id="CP000887">
    <property type="protein sequence ID" value="ACD73361.1"/>
    <property type="molecule type" value="Genomic_DNA"/>
</dbReference>
<feature type="binding site" evidence="6">
    <location>
        <position position="57"/>
    </location>
    <ligand>
        <name>Mg(2+)</name>
        <dbReference type="ChEBI" id="CHEBI:18420"/>
        <label>1</label>
    </ligand>
</feature>
<proteinExistence type="inferred from homology"/>
<accession>A0A0F6ASV8</accession>
<name>A0A0F6ASV8_BRUA1</name>
<dbReference type="InterPro" id="IPR005135">
    <property type="entry name" value="Endo/exonuclease/phosphatase"/>
</dbReference>
<dbReference type="HOGENOM" id="CLU_027539_0_0_5"/>
<dbReference type="PROSITE" id="PS00726">
    <property type="entry name" value="AP_NUCLEASE_F1_1"/>
    <property type="match status" value="1"/>
</dbReference>
<dbReference type="GO" id="GO:0008311">
    <property type="term" value="F:double-stranded DNA 3'-5' DNA exonuclease activity"/>
    <property type="evidence" value="ECO:0007669"/>
    <property type="project" value="InterPro"/>
</dbReference>
<dbReference type="CDD" id="cd09086">
    <property type="entry name" value="ExoIII-like_AP-endo"/>
    <property type="match status" value="1"/>
</dbReference>
<protein>
    <submittedName>
        <fullName evidence="9">Exodeoxyribonuclease III</fullName>
    </submittedName>
</protein>
<evidence type="ECO:0000313" key="10">
    <source>
        <dbReference type="Proteomes" id="UP000002565"/>
    </source>
</evidence>
<evidence type="ECO:0000256" key="3">
    <source>
        <dbReference type="ARBA" id="ARBA00022801"/>
    </source>
</evidence>
<evidence type="ECO:0000256" key="1">
    <source>
        <dbReference type="ARBA" id="ARBA00007092"/>
    </source>
</evidence>
<dbReference type="SUPFAM" id="SSF56219">
    <property type="entry name" value="DNase I-like"/>
    <property type="match status" value="1"/>
</dbReference>
<feature type="binding site" evidence="6">
    <location>
        <position position="177"/>
    </location>
    <ligand>
        <name>Mg(2+)</name>
        <dbReference type="ChEBI" id="CHEBI:18420"/>
        <label>1</label>
    </ligand>
</feature>
<feature type="active site" description="Proton acceptor" evidence="5">
    <location>
        <position position="279"/>
    </location>
</feature>
<feature type="active site" evidence="5">
    <location>
        <position position="131"/>
    </location>
</feature>
<keyword evidence="2 6" id="KW-0479">Metal-binding</keyword>
<feature type="active site" description="Proton donor/acceptor" evidence="5">
    <location>
        <position position="175"/>
    </location>
</feature>
<evidence type="ECO:0000256" key="6">
    <source>
        <dbReference type="PIRSR" id="PIRSR604808-2"/>
    </source>
</evidence>
<dbReference type="NCBIfam" id="TIGR00633">
    <property type="entry name" value="xth"/>
    <property type="match status" value="1"/>
</dbReference>
<feature type="site" description="Important for catalytic activity" evidence="7">
    <location>
        <position position="249"/>
    </location>
</feature>
<dbReference type="InterPro" id="IPR020847">
    <property type="entry name" value="AP_endonuclease_F1_BS"/>
</dbReference>
<feature type="binding site" evidence="6">
    <location>
        <position position="30"/>
    </location>
    <ligand>
        <name>Mg(2+)</name>
        <dbReference type="ChEBI" id="CHEBI:18420"/>
        <label>1</label>
    </ligand>
</feature>
<feature type="binding site" evidence="6">
    <location>
        <position position="279"/>
    </location>
    <ligand>
        <name>Mg(2+)</name>
        <dbReference type="ChEBI" id="CHEBI:18420"/>
        <label>1</label>
    </ligand>
</feature>
<evidence type="ECO:0000256" key="5">
    <source>
        <dbReference type="PIRSR" id="PIRSR604808-1"/>
    </source>
</evidence>
<evidence type="ECO:0000259" key="8">
    <source>
        <dbReference type="Pfam" id="PF03372"/>
    </source>
</evidence>
<dbReference type="PANTHER" id="PTHR43250">
    <property type="entry name" value="EXODEOXYRIBONUCLEASE III"/>
    <property type="match status" value="1"/>
</dbReference>
<dbReference type="Pfam" id="PF03372">
    <property type="entry name" value="Exo_endo_phos"/>
    <property type="match status" value="1"/>
</dbReference>
<dbReference type="PROSITE" id="PS51435">
    <property type="entry name" value="AP_NUCLEASE_F1_4"/>
    <property type="match status" value="1"/>
</dbReference>
<keyword evidence="6" id="KW-0464">Manganese</keyword>
<dbReference type="Proteomes" id="UP000002565">
    <property type="component" value="Chromosome 1"/>
</dbReference>
<comment type="similarity">
    <text evidence="1">Belongs to the DNA repair enzymes AP/ExoA family.</text>
</comment>
<dbReference type="InterPro" id="IPR036691">
    <property type="entry name" value="Endo/exonu/phosph_ase_sf"/>
</dbReference>
<evidence type="ECO:0000256" key="4">
    <source>
        <dbReference type="ARBA" id="ARBA00022842"/>
    </source>
</evidence>
<dbReference type="PANTHER" id="PTHR43250:SF2">
    <property type="entry name" value="EXODEOXYRIBONUCLEASE III"/>
    <property type="match status" value="1"/>
</dbReference>
<evidence type="ECO:0000313" key="9">
    <source>
        <dbReference type="EMBL" id="ACD73361.1"/>
    </source>
</evidence>
<evidence type="ECO:0000256" key="2">
    <source>
        <dbReference type="ARBA" id="ARBA00022723"/>
    </source>
</evidence>
<dbReference type="InterPro" id="IPR037493">
    <property type="entry name" value="ExoIII-like"/>
</dbReference>
<feature type="site" description="Interaction with DNA substrate" evidence="7">
    <location>
        <position position="279"/>
    </location>
</feature>
<organism evidence="9 10">
    <name type="scientific">Brucella abortus (strain S19)</name>
    <dbReference type="NCBI Taxonomy" id="430066"/>
    <lineage>
        <taxon>Bacteria</taxon>
        <taxon>Pseudomonadati</taxon>
        <taxon>Pseudomonadota</taxon>
        <taxon>Alphaproteobacteria</taxon>
        <taxon>Hyphomicrobiales</taxon>
        <taxon>Brucellaceae</taxon>
        <taxon>Brucella/Ochrobactrum group</taxon>
        <taxon>Brucella</taxon>
    </lineage>
</organism>
<dbReference type="InterPro" id="IPR004808">
    <property type="entry name" value="AP_endonuc_1"/>
</dbReference>
<dbReference type="Gene3D" id="3.60.10.10">
    <property type="entry name" value="Endonuclease/exonuclease/phosphatase"/>
    <property type="match status" value="1"/>
</dbReference>
<dbReference type="GO" id="GO:0046872">
    <property type="term" value="F:metal ion binding"/>
    <property type="evidence" value="ECO:0007669"/>
    <property type="project" value="UniProtKB-KW"/>
</dbReference>
<dbReference type="GO" id="GO:0004519">
    <property type="term" value="F:endonuclease activity"/>
    <property type="evidence" value="ECO:0007669"/>
    <property type="project" value="InterPro"/>
</dbReference>
<feature type="binding site" evidence="6">
    <location>
        <position position="278"/>
    </location>
    <ligand>
        <name>Mg(2+)</name>
        <dbReference type="ChEBI" id="CHEBI:18420"/>
        <label>1</label>
    </ligand>
</feature>
<keyword evidence="3" id="KW-0378">Hydrolase</keyword>
<keyword evidence="4 6" id="KW-0460">Magnesium</keyword>
<evidence type="ECO:0000256" key="7">
    <source>
        <dbReference type="PIRSR" id="PIRSR604808-3"/>
    </source>
</evidence>
<gene>
    <name evidence="9" type="ordered locus">BAbS19_I18790</name>
</gene>
<reference evidence="9 10" key="1">
    <citation type="journal article" date="2008" name="PLoS ONE">
        <title>Genome sequence of Brucella abortus vaccine strain S19 compared to virulent strains yields candidate virulence genes.</title>
        <authorList>
            <person name="Crasta O.R."/>
            <person name="Folkerts O."/>
            <person name="Fei Z."/>
            <person name="Mane S.P."/>
            <person name="Evans C."/>
            <person name="Martino-Catt S."/>
            <person name="Bricker B."/>
            <person name="Yu G."/>
            <person name="Du L."/>
            <person name="Sobral B.W."/>
        </authorList>
    </citation>
    <scope>NUCLEOTIDE SEQUENCE [LARGE SCALE GENOMIC DNA]</scope>
    <source>
        <strain evidence="9 10">S19</strain>
    </source>
</reference>
<feature type="site" description="Transition state stabilizer" evidence="7">
    <location>
        <position position="177"/>
    </location>
</feature>
<comment type="cofactor">
    <cofactor evidence="6">
        <name>Mg(2+)</name>
        <dbReference type="ChEBI" id="CHEBI:18420"/>
    </cofactor>
    <cofactor evidence="6">
        <name>Mn(2+)</name>
        <dbReference type="ChEBI" id="CHEBI:29035"/>
    </cofactor>
    <text evidence="6">Probably binds two magnesium or manganese ions per subunit.</text>
</comment>
<sequence>MQLSDKWLVSRPTCQKSRVLSMAFSIATWNINSVRLRMPLVEQFLRDYQPDVLCLQETKCPDDLFPAKGFRALGYEHIAISGQKGYHGVATVSRRPLDGVEKVDFCNMGDCRHLSAVVEAGDRKLRIHNFYVPAGGDEPDPEINPKFAHKLAFLEEMRAIIADRKDGCSSLLVGDLNIAPLENDVWSHKQLLKIVSHTPIETETLEDLRIKGGWSDLMRHLIAADQKIYTWWSYRAKDWDAADRGRRLDHVWGSADLESHNKGLQVLRDARGWDRPSDHVPVIATFDLD</sequence>
<dbReference type="GO" id="GO:0003677">
    <property type="term" value="F:DNA binding"/>
    <property type="evidence" value="ECO:0007669"/>
    <property type="project" value="InterPro"/>
</dbReference>
<feature type="binding site" evidence="6">
    <location>
        <position position="175"/>
    </location>
    <ligand>
        <name>Mg(2+)</name>
        <dbReference type="ChEBI" id="CHEBI:18420"/>
        <label>1</label>
    </ligand>
</feature>